<reference evidence="2" key="1">
    <citation type="journal article" date="2022" name="BMC Genomics">
        <title>Genome sequence of the entomopathogenic Serratia entomophila isolate 626 and characterisation of the species specific itaconate degradation pathway.</title>
        <authorList>
            <person name="Vaughan A.L."/>
            <person name="Altermann E."/>
            <person name="Glare T.R."/>
            <person name="Hurst M.R.H."/>
        </authorList>
    </citation>
    <scope>NUCLEOTIDE SEQUENCE</scope>
    <source>
        <strain evidence="2">626</strain>
    </source>
</reference>
<evidence type="ECO:0000313" key="3">
    <source>
        <dbReference type="Proteomes" id="UP001056873"/>
    </source>
</evidence>
<dbReference type="GeneID" id="75020766"/>
<sequence length="160" mass="18544">MIRNAKIIIAISFMVISLGLILTYYKTKRELVGSCHFYLQETNILTKETIRLSVNYFLYSDNTGFKTEIGSFISHDKRYTIDRDLIFTYSDMDHDGVYTVSVSKENRRRNDNSPRGLVSSSSKYKNKNYISFNKIGNDVYYIQERSLPYVICGKKAGLLN</sequence>
<organism evidence="2 3">
    <name type="scientific">Serratia entomophila</name>
    <dbReference type="NCBI Taxonomy" id="42906"/>
    <lineage>
        <taxon>Bacteria</taxon>
        <taxon>Pseudomonadati</taxon>
        <taxon>Pseudomonadota</taxon>
        <taxon>Gammaproteobacteria</taxon>
        <taxon>Enterobacterales</taxon>
        <taxon>Yersiniaceae</taxon>
        <taxon>Serratia</taxon>
    </lineage>
</organism>
<keyword evidence="1" id="KW-0472">Membrane</keyword>
<evidence type="ECO:0000313" key="2">
    <source>
        <dbReference type="EMBL" id="USV01498.1"/>
    </source>
</evidence>
<protein>
    <recommendedName>
        <fullName evidence="4">FidL-like membrane protein</fullName>
    </recommendedName>
</protein>
<accession>A0ABY5CTN1</accession>
<dbReference type="Proteomes" id="UP001056873">
    <property type="component" value="Chromosome"/>
</dbReference>
<evidence type="ECO:0000256" key="1">
    <source>
        <dbReference type="SAM" id="Phobius"/>
    </source>
</evidence>
<keyword evidence="1" id="KW-0812">Transmembrane</keyword>
<name>A0ABY5CTN1_9GAMM</name>
<keyword evidence="1" id="KW-1133">Transmembrane helix</keyword>
<dbReference type="RefSeq" id="WP_234588261.1">
    <property type="nucleotide sequence ID" value="NZ_CAMIPG010000003.1"/>
</dbReference>
<proteinExistence type="predicted"/>
<gene>
    <name evidence="2" type="ORF">KFQ06_02875</name>
</gene>
<keyword evidence="3" id="KW-1185">Reference proteome</keyword>
<feature type="transmembrane region" description="Helical" evidence="1">
    <location>
        <begin position="7"/>
        <end position="25"/>
    </location>
</feature>
<dbReference type="EMBL" id="CP074347">
    <property type="protein sequence ID" value="USV01498.1"/>
    <property type="molecule type" value="Genomic_DNA"/>
</dbReference>
<evidence type="ECO:0008006" key="4">
    <source>
        <dbReference type="Google" id="ProtNLM"/>
    </source>
</evidence>